<evidence type="ECO:0000313" key="1">
    <source>
        <dbReference type="EMBL" id="KAF1658780.1"/>
    </source>
</evidence>
<comment type="caution">
    <text evidence="1">The sequence shown here is derived from an EMBL/GenBank/DDBJ whole genome shotgun (WGS) entry which is preliminary data.</text>
</comment>
<keyword evidence="2" id="KW-1185">Reference proteome</keyword>
<dbReference type="EMBL" id="VULM01010675">
    <property type="protein sequence ID" value="KAF1658780.1"/>
    <property type="molecule type" value="Genomic_DNA"/>
</dbReference>
<proteinExistence type="predicted"/>
<reference evidence="1" key="1">
    <citation type="journal article" date="2019" name="Gigascience">
        <title>High-coverage genomes to elucidate the evolution of penguins.</title>
        <authorList>
            <person name="Pan H."/>
            <person name="Cole T.L."/>
            <person name="Bi X."/>
            <person name="Fang M."/>
            <person name="Zhou C."/>
            <person name="Yang Z."/>
            <person name="Ksepka D.T."/>
            <person name="Hart T."/>
            <person name="Bouzat J.L."/>
            <person name="Argilla L.S."/>
            <person name="Bertelsen M.F."/>
            <person name="Boersma P.D."/>
            <person name="Bost C.A."/>
            <person name="Cherel Y."/>
            <person name="Dann P."/>
            <person name="Fiddaman S.R."/>
            <person name="Howard P."/>
            <person name="Labuschagne K."/>
            <person name="Mattern T."/>
            <person name="Miller G."/>
            <person name="Parker P."/>
            <person name="Phillips R.A."/>
            <person name="Quillfeldt P."/>
            <person name="Ryan P.G."/>
            <person name="Taylor H."/>
            <person name="Thompson D.R."/>
            <person name="Young M.J."/>
            <person name="Ellegaard M.R."/>
            <person name="Gilbert M.T.P."/>
            <person name="Sinding M.S."/>
            <person name="Pacheco G."/>
            <person name="Shepherd L.D."/>
            <person name="Tennyson A.J.D."/>
            <person name="Grosser S."/>
            <person name="Kay E."/>
            <person name="Nupen L.J."/>
            <person name="Ellenberg U."/>
            <person name="Houston D.M."/>
            <person name="Reeve A.H."/>
            <person name="Johnson K."/>
            <person name="Masello J.F."/>
            <person name="Stracke T."/>
            <person name="McKinlay B."/>
            <person name="Borboroglu P.G."/>
            <person name="Zhang D.X."/>
            <person name="Zhang G."/>
        </authorList>
    </citation>
    <scope>NUCLEOTIDE SEQUENCE</scope>
    <source>
        <strain evidence="1">KP FORT 001</strain>
    </source>
</reference>
<name>A0A8J4LAD5_APTPA</name>
<accession>A0A8J4LAD5</accession>
<dbReference type="Proteomes" id="UP000751161">
    <property type="component" value="Unassembled WGS sequence"/>
</dbReference>
<feature type="non-terminal residue" evidence="1">
    <location>
        <position position="1"/>
    </location>
</feature>
<protein>
    <submittedName>
        <fullName evidence="1">Uncharacterized protein</fullName>
    </submittedName>
</protein>
<sequence length="58" mass="6808">LAGDFSHYLVLSRTADEVPEEVFATNSYIKHLQTICHRDYFGEIVFPQWEFATVHHLQ</sequence>
<feature type="non-terminal residue" evidence="1">
    <location>
        <position position="58"/>
    </location>
</feature>
<organism evidence="1 2">
    <name type="scientific">Aptenodytes patagonicus</name>
    <name type="common">King penguin</name>
    <dbReference type="NCBI Taxonomy" id="9234"/>
    <lineage>
        <taxon>Eukaryota</taxon>
        <taxon>Metazoa</taxon>
        <taxon>Chordata</taxon>
        <taxon>Craniata</taxon>
        <taxon>Vertebrata</taxon>
        <taxon>Euteleostomi</taxon>
        <taxon>Archelosauria</taxon>
        <taxon>Archosauria</taxon>
        <taxon>Dinosauria</taxon>
        <taxon>Saurischia</taxon>
        <taxon>Theropoda</taxon>
        <taxon>Coelurosauria</taxon>
        <taxon>Aves</taxon>
        <taxon>Neognathae</taxon>
        <taxon>Neoaves</taxon>
        <taxon>Aequornithes</taxon>
        <taxon>Sphenisciformes</taxon>
        <taxon>Spheniscidae</taxon>
        <taxon>Aptenodytes</taxon>
    </lineage>
</organism>
<dbReference type="AlphaFoldDB" id="A0A8J4LAD5"/>
<gene>
    <name evidence="1" type="ORF">FQA23_0010677</name>
</gene>
<evidence type="ECO:0000313" key="2">
    <source>
        <dbReference type="Proteomes" id="UP000751161"/>
    </source>
</evidence>